<accession>A0ACC2XN85</accession>
<reference evidence="1" key="1">
    <citation type="submission" date="2023-04" db="EMBL/GenBank/DDBJ databases">
        <title>Draft Genome sequencing of Naganishia species isolated from polar environments using Oxford Nanopore Technology.</title>
        <authorList>
            <person name="Leo P."/>
            <person name="Venkateswaran K."/>
        </authorList>
    </citation>
    <scope>NUCLEOTIDE SEQUENCE</scope>
    <source>
        <strain evidence="1">DBVPG 5303</strain>
    </source>
</reference>
<dbReference type="Proteomes" id="UP001234202">
    <property type="component" value="Unassembled WGS sequence"/>
</dbReference>
<sequence length="412" mass="45938">MEEEDDDFGGYGSEEPSADTRKKAKTTTAKQAPVASTSAKKTDAKKPSKDEAPALAEAVEEDEPPRKRTSSRIQGKARTTDTPQSLLSTISNARLPAKSAKAPLESAAVTKGHDEEEEEEARSRVKQLEQALEEIQARLDRRTSERDSYAKQVKELKEKKGSDADKLYEKYKATADSRATAQDQVIDTLQQLNDKLTSRVAGLEKDLKLAKTAKPIEKEVKKQPEVDGDIVKKLKARLEAVEEESKQKDVKLKDYETEVRLARDAIASTNKKLVTAQSASSISRDAEETAKDSDIIKWYEDLTNLVVLSVKVIPGDCGREVTFVCVETLADHSLSFRARCYTTAKEDPSKPGSWIYTKQVDYTPIGLEAEKDQTFLSRLDMLKDPFTFTRDQAYAFMANLQEKMSLGEEAEE</sequence>
<evidence type="ECO:0000313" key="1">
    <source>
        <dbReference type="EMBL" id="KAJ9124845.1"/>
    </source>
</evidence>
<dbReference type="EMBL" id="JASBWV010000008">
    <property type="protein sequence ID" value="KAJ9124845.1"/>
    <property type="molecule type" value="Genomic_DNA"/>
</dbReference>
<keyword evidence="2" id="KW-1185">Reference proteome</keyword>
<comment type="caution">
    <text evidence="1">The sequence shown here is derived from an EMBL/GenBank/DDBJ whole genome shotgun (WGS) entry which is preliminary data.</text>
</comment>
<name>A0ACC2XN85_9TREE</name>
<organism evidence="1 2">
    <name type="scientific">Naganishia onofrii</name>
    <dbReference type="NCBI Taxonomy" id="1851511"/>
    <lineage>
        <taxon>Eukaryota</taxon>
        <taxon>Fungi</taxon>
        <taxon>Dikarya</taxon>
        <taxon>Basidiomycota</taxon>
        <taxon>Agaricomycotina</taxon>
        <taxon>Tremellomycetes</taxon>
        <taxon>Filobasidiales</taxon>
        <taxon>Filobasidiaceae</taxon>
        <taxon>Naganishia</taxon>
    </lineage>
</organism>
<proteinExistence type="predicted"/>
<gene>
    <name evidence="1" type="ORF">QFC24_002774</name>
</gene>
<evidence type="ECO:0000313" key="2">
    <source>
        <dbReference type="Proteomes" id="UP001234202"/>
    </source>
</evidence>
<protein>
    <submittedName>
        <fullName evidence="1">Uncharacterized protein</fullName>
    </submittedName>
</protein>